<keyword evidence="2" id="KW-1185">Reference proteome</keyword>
<comment type="caution">
    <text evidence="1">The sequence shown here is derived from an EMBL/GenBank/DDBJ whole genome shotgun (WGS) entry which is preliminary data.</text>
</comment>
<proteinExistence type="predicted"/>
<organism evidence="1 2">
    <name type="scientific">Trichogramma kaykai</name>
    <dbReference type="NCBI Taxonomy" id="54128"/>
    <lineage>
        <taxon>Eukaryota</taxon>
        <taxon>Metazoa</taxon>
        <taxon>Ecdysozoa</taxon>
        <taxon>Arthropoda</taxon>
        <taxon>Hexapoda</taxon>
        <taxon>Insecta</taxon>
        <taxon>Pterygota</taxon>
        <taxon>Neoptera</taxon>
        <taxon>Endopterygota</taxon>
        <taxon>Hymenoptera</taxon>
        <taxon>Apocrita</taxon>
        <taxon>Proctotrupomorpha</taxon>
        <taxon>Chalcidoidea</taxon>
        <taxon>Trichogrammatidae</taxon>
        <taxon>Trichogramma</taxon>
    </lineage>
</organism>
<dbReference type="Proteomes" id="UP001627154">
    <property type="component" value="Unassembled WGS sequence"/>
</dbReference>
<name>A0ABD2WR40_9HYME</name>
<dbReference type="EMBL" id="JBJJXI010000080">
    <property type="protein sequence ID" value="KAL3395581.1"/>
    <property type="molecule type" value="Genomic_DNA"/>
</dbReference>
<sequence>MVHEEEEEEPRHRIIISILITAVHELAFIYDTRWSAPRHATHLTEAGGRAAAGNDAISRLRLYLARNVLVRRSATGAARRDRTHAREREIAPASVYRLSEVFQFVLLLHRVEWLKGLLRAATVALEMGFQTQRRRRRRRCWRYRVYKGVAEENSLYDD</sequence>
<evidence type="ECO:0000313" key="2">
    <source>
        <dbReference type="Proteomes" id="UP001627154"/>
    </source>
</evidence>
<evidence type="ECO:0000313" key="1">
    <source>
        <dbReference type="EMBL" id="KAL3395581.1"/>
    </source>
</evidence>
<protein>
    <submittedName>
        <fullName evidence="1">Uncharacterized protein</fullName>
    </submittedName>
</protein>
<gene>
    <name evidence="1" type="ORF">TKK_010398</name>
</gene>
<accession>A0ABD2WR40</accession>
<reference evidence="1 2" key="1">
    <citation type="journal article" date="2024" name="bioRxiv">
        <title>A reference genome for Trichogramma kaykai: A tiny desert-dwelling parasitoid wasp with competing sex-ratio distorters.</title>
        <authorList>
            <person name="Culotta J."/>
            <person name="Lindsey A.R."/>
        </authorList>
    </citation>
    <scope>NUCLEOTIDE SEQUENCE [LARGE SCALE GENOMIC DNA]</scope>
    <source>
        <strain evidence="1 2">KSX58</strain>
    </source>
</reference>
<dbReference type="AlphaFoldDB" id="A0ABD2WR40"/>